<evidence type="ECO:0000256" key="7">
    <source>
        <dbReference type="RuleBase" id="RU000461"/>
    </source>
</evidence>
<keyword evidence="2 7" id="KW-0349">Heme</keyword>
<dbReference type="InterPro" id="IPR002397">
    <property type="entry name" value="Cyt_P450_B"/>
</dbReference>
<keyword evidence="5 7" id="KW-0408">Iron</keyword>
<keyword evidence="3 7" id="KW-0479">Metal-binding</keyword>
<evidence type="ECO:0000256" key="2">
    <source>
        <dbReference type="ARBA" id="ARBA00022617"/>
    </source>
</evidence>
<proteinExistence type="inferred from homology"/>
<dbReference type="Proteomes" id="UP000677457">
    <property type="component" value="Unassembled WGS sequence"/>
</dbReference>
<dbReference type="AlphaFoldDB" id="A0A542XTG7"/>
<dbReference type="GO" id="GO:0004497">
    <property type="term" value="F:monooxygenase activity"/>
    <property type="evidence" value="ECO:0007669"/>
    <property type="project" value="UniProtKB-KW"/>
</dbReference>
<dbReference type="Proteomes" id="UP000315983">
    <property type="component" value="Unassembled WGS sequence"/>
</dbReference>
<dbReference type="PRINTS" id="PR00385">
    <property type="entry name" value="P450"/>
</dbReference>
<accession>A0A542XTG7</accession>
<feature type="region of interest" description="Disordered" evidence="8">
    <location>
        <begin position="79"/>
        <end position="101"/>
    </location>
</feature>
<evidence type="ECO:0000313" key="10">
    <source>
        <dbReference type="EMBL" id="TQL39130.1"/>
    </source>
</evidence>
<dbReference type="PANTHER" id="PTHR46696:SF1">
    <property type="entry name" value="CYTOCHROME P450 YJIB-RELATED"/>
    <property type="match status" value="1"/>
</dbReference>
<sequence>MTGYQDRPTGDQPGAPVPSGSTDPGIGAFPLPRRCPFSPPAEYARLRAEHPVVRLPMLGGDTAWVVSRHADVRQVLSDPRMSADRRRPGFPKFAPTTEGQRQASFANFRPPLNWLDPPEHAICRRQIVDEFSVRRVRQSRALVERVVDTHLDALTAAAPGADLVSTFAYPVPSQVICEVLGVPYGEHEFFERRSTLMFRRSTPADERARCAREIRDFLDVVVTDKEHRPGDDVLSRLLYRQRRAGGVDHEAVVSMAFVLLVAGHVTTSNMLALSVLALLTHPARLARLRAEPERFPAAVEELLRYFTVVEAATARTATAEVTIGGVTIAAGEGVVALGQAANRDPRVFEHPDEFDPDRDARAHLAFGHGRHICPGQHLARLEMEVALSRLFRRLPGLRLTMEVSDLPLKEDSNIFGLYALPVAW</sequence>
<dbReference type="InterPro" id="IPR001128">
    <property type="entry name" value="Cyt_P450"/>
</dbReference>
<dbReference type="InterPro" id="IPR036396">
    <property type="entry name" value="Cyt_P450_sf"/>
</dbReference>
<dbReference type="PROSITE" id="PS00086">
    <property type="entry name" value="CYTOCHROME_P450"/>
    <property type="match status" value="1"/>
</dbReference>
<evidence type="ECO:0000256" key="1">
    <source>
        <dbReference type="ARBA" id="ARBA00010617"/>
    </source>
</evidence>
<keyword evidence="6 7" id="KW-0503">Monooxygenase</keyword>
<evidence type="ECO:0000256" key="3">
    <source>
        <dbReference type="ARBA" id="ARBA00022723"/>
    </source>
</evidence>
<protein>
    <submittedName>
        <fullName evidence="10">Cytochrome P450</fullName>
    </submittedName>
</protein>
<feature type="region of interest" description="Disordered" evidence="8">
    <location>
        <begin position="1"/>
        <end position="32"/>
    </location>
</feature>
<dbReference type="GO" id="GO:0005506">
    <property type="term" value="F:iron ion binding"/>
    <property type="evidence" value="ECO:0007669"/>
    <property type="project" value="InterPro"/>
</dbReference>
<dbReference type="SUPFAM" id="SSF48264">
    <property type="entry name" value="Cytochrome P450"/>
    <property type="match status" value="1"/>
</dbReference>
<dbReference type="CDD" id="cd11030">
    <property type="entry name" value="CYP105-like"/>
    <property type="match status" value="1"/>
</dbReference>
<organism evidence="10 11">
    <name type="scientific">Salinispora arenicola</name>
    <dbReference type="NCBI Taxonomy" id="168697"/>
    <lineage>
        <taxon>Bacteria</taxon>
        <taxon>Bacillati</taxon>
        <taxon>Actinomycetota</taxon>
        <taxon>Actinomycetes</taxon>
        <taxon>Micromonosporales</taxon>
        <taxon>Micromonosporaceae</taxon>
        <taxon>Salinispora</taxon>
    </lineage>
</organism>
<dbReference type="GO" id="GO:0016705">
    <property type="term" value="F:oxidoreductase activity, acting on paired donors, with incorporation or reduction of molecular oxygen"/>
    <property type="evidence" value="ECO:0007669"/>
    <property type="project" value="InterPro"/>
</dbReference>
<keyword evidence="4 7" id="KW-0560">Oxidoreductase</keyword>
<evidence type="ECO:0000313" key="12">
    <source>
        <dbReference type="Proteomes" id="UP000677457"/>
    </source>
</evidence>
<keyword evidence="12" id="KW-1185">Reference proteome</keyword>
<evidence type="ECO:0000313" key="9">
    <source>
        <dbReference type="EMBL" id="GIM88029.1"/>
    </source>
</evidence>
<reference evidence="9 12" key="2">
    <citation type="submission" date="2021-03" db="EMBL/GenBank/DDBJ databases">
        <title>Whole genome shotgun sequence of Salinispora arenicola NBRC 105043.</title>
        <authorList>
            <person name="Komaki H."/>
            <person name="Tamura T."/>
        </authorList>
    </citation>
    <scope>NUCLEOTIDE SEQUENCE [LARGE SCALE GENOMIC DNA]</scope>
    <source>
        <strain evidence="9 12">NBRC 105043</strain>
    </source>
</reference>
<dbReference type="EMBL" id="VFOL01000001">
    <property type="protein sequence ID" value="TQL39130.1"/>
    <property type="molecule type" value="Genomic_DNA"/>
</dbReference>
<dbReference type="GeneID" id="93773508"/>
<comment type="caution">
    <text evidence="10">The sequence shown here is derived from an EMBL/GenBank/DDBJ whole genome shotgun (WGS) entry which is preliminary data.</text>
</comment>
<evidence type="ECO:0000256" key="6">
    <source>
        <dbReference type="ARBA" id="ARBA00023033"/>
    </source>
</evidence>
<evidence type="ECO:0000256" key="4">
    <source>
        <dbReference type="ARBA" id="ARBA00023002"/>
    </source>
</evidence>
<dbReference type="FunFam" id="1.10.630.10:FF:000018">
    <property type="entry name" value="Cytochrome P450 monooxygenase"/>
    <property type="match status" value="1"/>
</dbReference>
<evidence type="ECO:0000313" key="11">
    <source>
        <dbReference type="Proteomes" id="UP000315983"/>
    </source>
</evidence>
<reference evidence="10 11" key="1">
    <citation type="submission" date="2019-06" db="EMBL/GenBank/DDBJ databases">
        <title>Sequencing the genomes of 1000 actinobacteria strains.</title>
        <authorList>
            <person name="Klenk H.-P."/>
        </authorList>
    </citation>
    <scope>NUCLEOTIDE SEQUENCE [LARGE SCALE GENOMIC DNA]</scope>
    <source>
        <strain evidence="10 11">DSM 44819</strain>
    </source>
</reference>
<comment type="similarity">
    <text evidence="1 7">Belongs to the cytochrome P450 family.</text>
</comment>
<name>A0A542XTG7_SALAC</name>
<dbReference type="InterPro" id="IPR017972">
    <property type="entry name" value="Cyt_P450_CS"/>
</dbReference>
<dbReference type="GO" id="GO:0020037">
    <property type="term" value="F:heme binding"/>
    <property type="evidence" value="ECO:0007669"/>
    <property type="project" value="InterPro"/>
</dbReference>
<evidence type="ECO:0000256" key="5">
    <source>
        <dbReference type="ARBA" id="ARBA00023004"/>
    </source>
</evidence>
<dbReference type="Gene3D" id="1.10.630.10">
    <property type="entry name" value="Cytochrome P450"/>
    <property type="match status" value="1"/>
</dbReference>
<dbReference type="Pfam" id="PF00067">
    <property type="entry name" value="p450"/>
    <property type="match status" value="1"/>
</dbReference>
<dbReference type="PRINTS" id="PR00359">
    <property type="entry name" value="BP450"/>
</dbReference>
<gene>
    <name evidence="10" type="ORF">FB564_4359</name>
    <name evidence="9" type="ORF">Sar04_47650</name>
</gene>
<dbReference type="GO" id="GO:0017000">
    <property type="term" value="P:antibiotic biosynthetic process"/>
    <property type="evidence" value="ECO:0007669"/>
    <property type="project" value="UniProtKB-ARBA"/>
</dbReference>
<dbReference type="RefSeq" id="WP_018908839.1">
    <property type="nucleotide sequence ID" value="NZ_BOQM01000058.1"/>
</dbReference>
<dbReference type="EMBL" id="BOQM01000058">
    <property type="protein sequence ID" value="GIM88029.1"/>
    <property type="molecule type" value="Genomic_DNA"/>
</dbReference>
<dbReference type="PANTHER" id="PTHR46696">
    <property type="entry name" value="P450, PUTATIVE (EUROFUNG)-RELATED"/>
    <property type="match status" value="1"/>
</dbReference>
<evidence type="ECO:0000256" key="8">
    <source>
        <dbReference type="SAM" id="MobiDB-lite"/>
    </source>
</evidence>